<reference evidence="1 2" key="1">
    <citation type="submission" date="2013-10" db="EMBL/GenBank/DDBJ databases">
        <authorList>
            <consortium name="International Citrus Genome Consortium"/>
            <person name="Jenkins J."/>
            <person name="Schmutz J."/>
            <person name="Prochnik S."/>
            <person name="Rokhsar D."/>
            <person name="Gmitter F."/>
            <person name="Ollitrault P."/>
            <person name="Machado M."/>
            <person name="Talon M."/>
            <person name="Wincker P."/>
            <person name="Jaillon O."/>
            <person name="Morgante M."/>
        </authorList>
    </citation>
    <scope>NUCLEOTIDE SEQUENCE</scope>
    <source>
        <strain evidence="2">cv. Clemenules</strain>
    </source>
</reference>
<evidence type="ECO:0000313" key="1">
    <source>
        <dbReference type="EMBL" id="ESR41096.1"/>
    </source>
</evidence>
<keyword evidence="2" id="KW-1185">Reference proteome</keyword>
<protein>
    <submittedName>
        <fullName evidence="1">Uncharacterized protein</fullName>
    </submittedName>
</protein>
<dbReference type="InParanoid" id="V4SVA0"/>
<dbReference type="Proteomes" id="UP000030687">
    <property type="component" value="Unassembled WGS sequence"/>
</dbReference>
<accession>V4SVA0</accession>
<organism evidence="1 2">
    <name type="scientific">Citrus clementina</name>
    <name type="common">Clementine</name>
    <name type="synonym">Citrus deliciosa x Citrus sinensis</name>
    <dbReference type="NCBI Taxonomy" id="85681"/>
    <lineage>
        <taxon>Eukaryota</taxon>
        <taxon>Viridiplantae</taxon>
        <taxon>Streptophyta</taxon>
        <taxon>Embryophyta</taxon>
        <taxon>Tracheophyta</taxon>
        <taxon>Spermatophyta</taxon>
        <taxon>Magnoliopsida</taxon>
        <taxon>eudicotyledons</taxon>
        <taxon>Gunneridae</taxon>
        <taxon>Pentapetalae</taxon>
        <taxon>rosids</taxon>
        <taxon>malvids</taxon>
        <taxon>Sapindales</taxon>
        <taxon>Rutaceae</taxon>
        <taxon>Aurantioideae</taxon>
        <taxon>Citrus</taxon>
    </lineage>
</organism>
<sequence length="157" mass="17818">MEDRGIIICSRFSSLNQVEKRLKVERQSLTKSSNSEPPQAFLLCLHSFGKTQQNPPQVDLLKTAHDQETNNIDDVQKLMQQLGIVFVSVVSVSARGEFYERIVGVKGPTCEKEVERMVRWIKYFLRSSSSDCDCTFGGSLDFPLTVDEFLKNDPPNE</sequence>
<dbReference type="Gramene" id="ESR41096">
    <property type="protein sequence ID" value="ESR41096"/>
    <property type="gene ID" value="CICLE_v10027155mg"/>
</dbReference>
<dbReference type="OMA" id="PPPWFGD"/>
<evidence type="ECO:0000313" key="2">
    <source>
        <dbReference type="Proteomes" id="UP000030687"/>
    </source>
</evidence>
<proteinExistence type="predicted"/>
<dbReference type="KEGG" id="cic:CICLE_v10027155mg"/>
<name>V4SVA0_CITCL</name>
<dbReference type="EMBL" id="KI536925">
    <property type="protein sequence ID" value="ESR41096.1"/>
    <property type="molecule type" value="Genomic_DNA"/>
</dbReference>
<dbReference type="AlphaFoldDB" id="V4SVA0"/>
<gene>
    <name evidence="1" type="ORF">CICLE_v10027155mg</name>
</gene>